<dbReference type="InterPro" id="IPR013216">
    <property type="entry name" value="Methyltransf_11"/>
</dbReference>
<comment type="pathway">
    <text evidence="2 8">Cofactor biosynthesis; biotin biosynthesis.</text>
</comment>
<dbReference type="InterPro" id="IPR029063">
    <property type="entry name" value="SAM-dependent_MTases_sf"/>
</dbReference>
<evidence type="ECO:0000256" key="5">
    <source>
        <dbReference type="ARBA" id="ARBA00022679"/>
    </source>
</evidence>
<organism evidence="10 11">
    <name type="scientific">Vibrio casei</name>
    <dbReference type="NCBI Taxonomy" id="673372"/>
    <lineage>
        <taxon>Bacteria</taxon>
        <taxon>Pseudomonadati</taxon>
        <taxon>Pseudomonadota</taxon>
        <taxon>Gammaproteobacteria</taxon>
        <taxon>Vibrionales</taxon>
        <taxon>Vibrionaceae</taxon>
        <taxon>Vibrio</taxon>
    </lineage>
</organism>
<name>A0A368LM66_9VIBR</name>
<evidence type="ECO:0000259" key="9">
    <source>
        <dbReference type="Pfam" id="PF08241"/>
    </source>
</evidence>
<dbReference type="NCBIfam" id="TIGR02072">
    <property type="entry name" value="BioC"/>
    <property type="match status" value="1"/>
</dbReference>
<dbReference type="HAMAP" id="MF_00835">
    <property type="entry name" value="BioC"/>
    <property type="match status" value="1"/>
</dbReference>
<keyword evidence="7 8" id="KW-0093">Biotin biosynthesis</keyword>
<dbReference type="GO" id="GO:0010340">
    <property type="term" value="F:carboxyl-O-methyltransferase activity"/>
    <property type="evidence" value="ECO:0007669"/>
    <property type="project" value="UniProtKB-UniRule"/>
</dbReference>
<dbReference type="CDD" id="cd02440">
    <property type="entry name" value="AdoMet_MTases"/>
    <property type="match status" value="1"/>
</dbReference>
<comment type="function">
    <text evidence="8">Converts the free carboxyl group of a malonyl-thioester to its methyl ester by transfer of a methyl group from S-adenosyl-L-methionine (SAM). It allows to synthesize pimeloyl-ACP via the fatty acid synthetic pathway.</text>
</comment>
<comment type="caution">
    <text evidence="10">The sequence shown here is derived from an EMBL/GenBank/DDBJ whole genome shotgun (WGS) entry which is preliminary data.</text>
</comment>
<comment type="similarity">
    <text evidence="8">Belongs to the methyltransferase superfamily.</text>
</comment>
<dbReference type="InterPro" id="IPR011814">
    <property type="entry name" value="BioC"/>
</dbReference>
<dbReference type="SUPFAM" id="SSF53335">
    <property type="entry name" value="S-adenosyl-L-methionine-dependent methyltransferases"/>
    <property type="match status" value="1"/>
</dbReference>
<dbReference type="AlphaFoldDB" id="A0A368LM66"/>
<dbReference type="Proteomes" id="UP000252479">
    <property type="component" value="Unassembled WGS sequence"/>
</dbReference>
<dbReference type="GO" id="GO:0102130">
    <property type="term" value="F:malonyl-CoA methyltransferase activity"/>
    <property type="evidence" value="ECO:0007669"/>
    <property type="project" value="UniProtKB-EC"/>
</dbReference>
<sequence length="284" mass="31529">MSLIYQYEAESQSVYVPSNSSDLNSPNVVGNKRAIAQAFGKAAKTYDEHAAFQRNVGHCLLKLLPHDLSGLSILDLGCGTGYFSQQLALRGAQVTAFDLSDAMLEQCRLRCRQLSVEYIQGDAETLPFESEQFNIIFSSLAIQWCDDLDALVKSLINIIQPSGKVIFSTLLEGSLFELQQSWKNVDENQHVNQFHHLSSIQRAVDLSDAISHHIECVEMISWYDSSLGLMRDLKGIGATHVTGRSNRVTKKSDLSLVEEAYQVFCNPMGQLPATYQVCLGCISK</sequence>
<protein>
    <recommendedName>
        <fullName evidence="3 8">Malonyl-[acyl-carrier protein] O-methyltransferase</fullName>
        <shortName evidence="8">Malonyl-ACP O-methyltransferase</shortName>
        <ecNumber evidence="3 8">2.1.1.197</ecNumber>
    </recommendedName>
    <alternativeName>
        <fullName evidence="8">Biotin synthesis protein BioC</fullName>
    </alternativeName>
</protein>
<accession>A0A368LM66</accession>
<evidence type="ECO:0000313" key="10">
    <source>
        <dbReference type="EMBL" id="RCS72999.1"/>
    </source>
</evidence>
<dbReference type="PANTHER" id="PTHR13090">
    <property type="entry name" value="ARGININE-HYDROXYLASE NDUFAF5, MITOCHONDRIAL"/>
    <property type="match status" value="1"/>
</dbReference>
<dbReference type="PANTHER" id="PTHR13090:SF1">
    <property type="entry name" value="ARGININE-HYDROXYLASE NDUFAF5, MITOCHONDRIAL"/>
    <property type="match status" value="1"/>
</dbReference>
<evidence type="ECO:0000256" key="4">
    <source>
        <dbReference type="ARBA" id="ARBA00022603"/>
    </source>
</evidence>
<dbReference type="UniPathway" id="UPA00078"/>
<evidence type="ECO:0000313" key="11">
    <source>
        <dbReference type="Proteomes" id="UP000252479"/>
    </source>
</evidence>
<reference evidence="10 11" key="1">
    <citation type="journal article" date="2017" name="Elife">
        <title>Extensive horizontal gene transfer in cheese-associated bacteria.</title>
        <authorList>
            <person name="Bonham K.S."/>
            <person name="Wolfe B.E."/>
            <person name="Dutton R.J."/>
        </authorList>
    </citation>
    <scope>NUCLEOTIDE SEQUENCE [LARGE SCALE GENOMIC DNA]</scope>
    <source>
        <strain evidence="10 11">JB196</strain>
    </source>
</reference>
<dbReference type="EC" id="2.1.1.197" evidence="3 8"/>
<dbReference type="Gene3D" id="3.40.50.150">
    <property type="entry name" value="Vaccinia Virus protein VP39"/>
    <property type="match status" value="1"/>
</dbReference>
<feature type="domain" description="Methyltransferase type 11" evidence="9">
    <location>
        <begin position="74"/>
        <end position="167"/>
    </location>
</feature>
<dbReference type="GO" id="GO:0008757">
    <property type="term" value="F:S-adenosylmethionine-dependent methyltransferase activity"/>
    <property type="evidence" value="ECO:0007669"/>
    <property type="project" value="InterPro"/>
</dbReference>
<dbReference type="InterPro" id="IPR050602">
    <property type="entry name" value="Malonyl-ACP_OMT"/>
</dbReference>
<evidence type="ECO:0000256" key="7">
    <source>
        <dbReference type="ARBA" id="ARBA00022756"/>
    </source>
</evidence>
<comment type="catalytic activity">
    <reaction evidence="1 8">
        <text>malonyl-[ACP] + S-adenosyl-L-methionine = malonyl-[ACP] methyl ester + S-adenosyl-L-homocysteine</text>
        <dbReference type="Rhea" id="RHEA:17105"/>
        <dbReference type="Rhea" id="RHEA-COMP:9623"/>
        <dbReference type="Rhea" id="RHEA-COMP:9954"/>
        <dbReference type="ChEBI" id="CHEBI:57856"/>
        <dbReference type="ChEBI" id="CHEBI:59789"/>
        <dbReference type="ChEBI" id="CHEBI:78449"/>
        <dbReference type="ChEBI" id="CHEBI:78845"/>
        <dbReference type="EC" id="2.1.1.197"/>
    </reaction>
</comment>
<dbReference type="GO" id="GO:0009102">
    <property type="term" value="P:biotin biosynthetic process"/>
    <property type="evidence" value="ECO:0007669"/>
    <property type="project" value="UniProtKB-UniRule"/>
</dbReference>
<dbReference type="RefSeq" id="WP_086961055.1">
    <property type="nucleotide sequence ID" value="NZ_FUKS01000036.1"/>
</dbReference>
<keyword evidence="6 8" id="KW-0949">S-adenosyl-L-methionine</keyword>
<dbReference type="EMBL" id="QPGL01000001">
    <property type="protein sequence ID" value="RCS72999.1"/>
    <property type="molecule type" value="Genomic_DNA"/>
</dbReference>
<dbReference type="GeneID" id="303188238"/>
<keyword evidence="4 8" id="KW-0489">Methyltransferase</keyword>
<proteinExistence type="inferred from homology"/>
<gene>
    <name evidence="8 10" type="primary">bioC</name>
    <name evidence="10" type="ORF">CIK83_04870</name>
</gene>
<evidence type="ECO:0000256" key="1">
    <source>
        <dbReference type="ARBA" id="ARBA00000852"/>
    </source>
</evidence>
<evidence type="ECO:0000256" key="2">
    <source>
        <dbReference type="ARBA" id="ARBA00004746"/>
    </source>
</evidence>
<dbReference type="Pfam" id="PF08241">
    <property type="entry name" value="Methyltransf_11"/>
    <property type="match status" value="1"/>
</dbReference>
<evidence type="ECO:0000256" key="8">
    <source>
        <dbReference type="HAMAP-Rule" id="MF_00835"/>
    </source>
</evidence>
<keyword evidence="5 8" id="KW-0808">Transferase</keyword>
<dbReference type="GO" id="GO:0032259">
    <property type="term" value="P:methylation"/>
    <property type="evidence" value="ECO:0007669"/>
    <property type="project" value="UniProtKB-KW"/>
</dbReference>
<evidence type="ECO:0000256" key="6">
    <source>
        <dbReference type="ARBA" id="ARBA00022691"/>
    </source>
</evidence>
<keyword evidence="11" id="KW-1185">Reference proteome</keyword>
<evidence type="ECO:0000256" key="3">
    <source>
        <dbReference type="ARBA" id="ARBA00012327"/>
    </source>
</evidence>